<dbReference type="InterPro" id="IPR054722">
    <property type="entry name" value="PolX-like_BBD"/>
</dbReference>
<dbReference type="SUPFAM" id="SSF53098">
    <property type="entry name" value="Ribonuclease H-like"/>
    <property type="match status" value="1"/>
</dbReference>
<evidence type="ECO:0000313" key="3">
    <source>
        <dbReference type="Proteomes" id="UP000037035"/>
    </source>
</evidence>
<dbReference type="VEuPathDB" id="FungiDB:VP01_1009g3"/>
<dbReference type="Pfam" id="PF22936">
    <property type="entry name" value="Pol_BBD"/>
    <property type="match status" value="1"/>
</dbReference>
<protein>
    <recommendedName>
        <fullName evidence="1">Retrovirus-related Pol polyprotein from transposon TNT 1-94-like beta-barrel domain-containing protein</fullName>
    </recommendedName>
</protein>
<dbReference type="EMBL" id="LAVV01000110">
    <property type="protein sequence ID" value="KNZ64630.1"/>
    <property type="molecule type" value="Genomic_DNA"/>
</dbReference>
<reference evidence="2 3" key="1">
    <citation type="submission" date="2015-08" db="EMBL/GenBank/DDBJ databases">
        <title>Next Generation Sequencing and Analysis of the Genome of Puccinia sorghi L Schw, the Causal Agent of Maize Common Rust.</title>
        <authorList>
            <person name="Rochi L."/>
            <person name="Burguener G."/>
            <person name="Darino M."/>
            <person name="Turjanski A."/>
            <person name="Kreff E."/>
            <person name="Dieguez M.J."/>
            <person name="Sacco F."/>
        </authorList>
    </citation>
    <scope>NUCLEOTIDE SEQUENCE [LARGE SCALE GENOMIC DNA]</scope>
    <source>
        <strain evidence="2 3">RO10H11247</strain>
    </source>
</reference>
<keyword evidence="3" id="KW-1185">Reference proteome</keyword>
<evidence type="ECO:0000259" key="1">
    <source>
        <dbReference type="Pfam" id="PF22936"/>
    </source>
</evidence>
<dbReference type="Gene3D" id="3.30.420.10">
    <property type="entry name" value="Ribonuclease H-like superfamily/Ribonuclease H"/>
    <property type="match status" value="1"/>
</dbReference>
<name>A0A0L6VWH6_9BASI</name>
<accession>A0A0L6VWH6</accession>
<proteinExistence type="predicted"/>
<sequence>EGIVRTSSGAEALKIMGIGSIKLSNQYRNIFLHNVLYVPDISVNLLSIRCLVLEGYQVCFEMNSFIIKRTTPSYTRPWVTRRSFHTRHSKASKPFKEIHLDVVGPITPSSREGDQYFLTVMDSCTRFCSALPLKNKTDVDWDIIPRLYTLIAN</sequence>
<comment type="caution">
    <text evidence="2">The sequence shown here is derived from an EMBL/GenBank/DDBJ whole genome shotgun (WGS) entry which is preliminary data.</text>
</comment>
<dbReference type="GO" id="GO:0003676">
    <property type="term" value="F:nucleic acid binding"/>
    <property type="evidence" value="ECO:0007669"/>
    <property type="project" value="InterPro"/>
</dbReference>
<dbReference type="OrthoDB" id="2731005at2759"/>
<feature type="domain" description="Retrovirus-related Pol polyprotein from transposon TNT 1-94-like beta-barrel" evidence="1">
    <location>
        <begin position="10"/>
        <end position="56"/>
    </location>
</feature>
<gene>
    <name evidence="2" type="ORF">VP01_1009g3</name>
</gene>
<dbReference type="AlphaFoldDB" id="A0A0L6VWH6"/>
<feature type="non-terminal residue" evidence="2">
    <location>
        <position position="1"/>
    </location>
</feature>
<dbReference type="InterPro" id="IPR036397">
    <property type="entry name" value="RNaseH_sf"/>
</dbReference>
<dbReference type="InterPro" id="IPR012337">
    <property type="entry name" value="RNaseH-like_sf"/>
</dbReference>
<dbReference type="Proteomes" id="UP000037035">
    <property type="component" value="Unassembled WGS sequence"/>
</dbReference>
<evidence type="ECO:0000313" key="2">
    <source>
        <dbReference type="EMBL" id="KNZ64630.1"/>
    </source>
</evidence>
<organism evidence="2 3">
    <name type="scientific">Puccinia sorghi</name>
    <dbReference type="NCBI Taxonomy" id="27349"/>
    <lineage>
        <taxon>Eukaryota</taxon>
        <taxon>Fungi</taxon>
        <taxon>Dikarya</taxon>
        <taxon>Basidiomycota</taxon>
        <taxon>Pucciniomycotina</taxon>
        <taxon>Pucciniomycetes</taxon>
        <taxon>Pucciniales</taxon>
        <taxon>Pucciniaceae</taxon>
        <taxon>Puccinia</taxon>
    </lineage>
</organism>